<evidence type="ECO:0000256" key="4">
    <source>
        <dbReference type="ARBA" id="ARBA00022833"/>
    </source>
</evidence>
<comment type="similarity">
    <text evidence="2">Belongs to the zinc-containing alcohol dehydrogenase family.</text>
</comment>
<sequence>MKAAVLHNYDSDLRKKELLVYEDIDSPPEPGRGEVIVKIKAAGVCRTDLHIITGRDLGIPLAKLPFVLGHENAGEVYSIGEGVNKFIKGDKVLCYPFLTSGISTEERYGIDSHTLNRKTPGINVNGGFCELTKFSERSLIKVDQKASLTELAPLGDAGITAYGAIRKLMGFIRPQDRVLVIGIGGVGHLGIQLLLRLTPGEIIAVDPREEARNLANSLGITECYESLDQLDHFKALNGNGFRAVLDFFGESDIPNQAVGLLNNQGRYLAIGTGGEVRVSTAELVAREISIIGSFVGNFTDLVEVTNLTVRGDLISKVSTYPLNEVNRVLHDLRDGKILGRAVLVPN</sequence>
<dbReference type="EMBL" id="UINC01005043">
    <property type="protein sequence ID" value="SVA18670.1"/>
    <property type="molecule type" value="Genomic_DNA"/>
</dbReference>
<dbReference type="PANTHER" id="PTHR42940">
    <property type="entry name" value="ALCOHOL DEHYDROGENASE 1-RELATED"/>
    <property type="match status" value="1"/>
</dbReference>
<dbReference type="Pfam" id="PF08240">
    <property type="entry name" value="ADH_N"/>
    <property type="match status" value="1"/>
</dbReference>
<dbReference type="SUPFAM" id="SSF51735">
    <property type="entry name" value="NAD(P)-binding Rossmann-fold domains"/>
    <property type="match status" value="1"/>
</dbReference>
<name>A0A381TRL5_9ZZZZ</name>
<dbReference type="GO" id="GO:0016491">
    <property type="term" value="F:oxidoreductase activity"/>
    <property type="evidence" value="ECO:0007669"/>
    <property type="project" value="UniProtKB-KW"/>
</dbReference>
<dbReference type="Gene3D" id="3.40.50.720">
    <property type="entry name" value="NAD(P)-binding Rossmann-like Domain"/>
    <property type="match status" value="1"/>
</dbReference>
<keyword evidence="3" id="KW-0479">Metal-binding</keyword>
<dbReference type="SMART" id="SM00829">
    <property type="entry name" value="PKS_ER"/>
    <property type="match status" value="1"/>
</dbReference>
<dbReference type="InterPro" id="IPR011032">
    <property type="entry name" value="GroES-like_sf"/>
</dbReference>
<gene>
    <name evidence="7" type="ORF">METZ01_LOCUS71524</name>
</gene>
<proteinExistence type="inferred from homology"/>
<evidence type="ECO:0000256" key="2">
    <source>
        <dbReference type="ARBA" id="ARBA00008072"/>
    </source>
</evidence>
<comment type="cofactor">
    <cofactor evidence="1">
        <name>Zn(2+)</name>
        <dbReference type="ChEBI" id="CHEBI:29105"/>
    </cofactor>
</comment>
<dbReference type="Gene3D" id="3.90.180.10">
    <property type="entry name" value="Medium-chain alcohol dehydrogenases, catalytic domain"/>
    <property type="match status" value="1"/>
</dbReference>
<dbReference type="InterPro" id="IPR036291">
    <property type="entry name" value="NAD(P)-bd_dom_sf"/>
</dbReference>
<accession>A0A381TRL5</accession>
<dbReference type="InterPro" id="IPR020843">
    <property type="entry name" value="ER"/>
</dbReference>
<evidence type="ECO:0000313" key="7">
    <source>
        <dbReference type="EMBL" id="SVA18670.1"/>
    </source>
</evidence>
<dbReference type="InterPro" id="IPR013149">
    <property type="entry name" value="ADH-like_C"/>
</dbReference>
<evidence type="ECO:0000256" key="3">
    <source>
        <dbReference type="ARBA" id="ARBA00022723"/>
    </source>
</evidence>
<dbReference type="SUPFAM" id="SSF50129">
    <property type="entry name" value="GroES-like"/>
    <property type="match status" value="1"/>
</dbReference>
<reference evidence="7" key="1">
    <citation type="submission" date="2018-05" db="EMBL/GenBank/DDBJ databases">
        <authorList>
            <person name="Lanie J.A."/>
            <person name="Ng W.-L."/>
            <person name="Kazmierczak K.M."/>
            <person name="Andrzejewski T.M."/>
            <person name="Davidsen T.M."/>
            <person name="Wayne K.J."/>
            <person name="Tettelin H."/>
            <person name="Glass J.I."/>
            <person name="Rusch D."/>
            <person name="Podicherti R."/>
            <person name="Tsui H.-C.T."/>
            <person name="Winkler M.E."/>
        </authorList>
    </citation>
    <scope>NUCLEOTIDE SEQUENCE</scope>
</reference>
<dbReference type="InterPro" id="IPR002328">
    <property type="entry name" value="ADH_Zn_CS"/>
</dbReference>
<keyword evidence="5" id="KW-0560">Oxidoreductase</keyword>
<dbReference type="GO" id="GO:0008270">
    <property type="term" value="F:zinc ion binding"/>
    <property type="evidence" value="ECO:0007669"/>
    <property type="project" value="InterPro"/>
</dbReference>
<dbReference type="PANTHER" id="PTHR42940:SF8">
    <property type="entry name" value="VACUOLAR PROTEIN SORTING-ASSOCIATED PROTEIN 11"/>
    <property type="match status" value="1"/>
</dbReference>
<dbReference type="AlphaFoldDB" id="A0A381TRL5"/>
<dbReference type="Pfam" id="PF00107">
    <property type="entry name" value="ADH_zinc_N"/>
    <property type="match status" value="1"/>
</dbReference>
<dbReference type="InterPro" id="IPR013154">
    <property type="entry name" value="ADH-like_N"/>
</dbReference>
<evidence type="ECO:0000259" key="6">
    <source>
        <dbReference type="SMART" id="SM00829"/>
    </source>
</evidence>
<dbReference type="PROSITE" id="PS00059">
    <property type="entry name" value="ADH_ZINC"/>
    <property type="match status" value="1"/>
</dbReference>
<evidence type="ECO:0000256" key="5">
    <source>
        <dbReference type="ARBA" id="ARBA00023002"/>
    </source>
</evidence>
<organism evidence="7">
    <name type="scientific">marine metagenome</name>
    <dbReference type="NCBI Taxonomy" id="408172"/>
    <lineage>
        <taxon>unclassified sequences</taxon>
        <taxon>metagenomes</taxon>
        <taxon>ecological metagenomes</taxon>
    </lineage>
</organism>
<evidence type="ECO:0000256" key="1">
    <source>
        <dbReference type="ARBA" id="ARBA00001947"/>
    </source>
</evidence>
<feature type="domain" description="Enoyl reductase (ER)" evidence="6">
    <location>
        <begin position="11"/>
        <end position="343"/>
    </location>
</feature>
<protein>
    <recommendedName>
        <fullName evidence="6">Enoyl reductase (ER) domain-containing protein</fullName>
    </recommendedName>
</protein>
<keyword evidence="4" id="KW-0862">Zinc</keyword>